<dbReference type="HOGENOM" id="CLU_043374_0_3_7"/>
<evidence type="ECO:0000256" key="4">
    <source>
        <dbReference type="ARBA" id="ARBA00022737"/>
    </source>
</evidence>
<keyword evidence="9" id="KW-1185">Reference proteome</keyword>
<dbReference type="Gene3D" id="3.30.70.20">
    <property type="match status" value="2"/>
</dbReference>
<keyword evidence="3" id="KW-0479">Metal-binding</keyword>
<evidence type="ECO:0000256" key="1">
    <source>
        <dbReference type="ARBA" id="ARBA00004196"/>
    </source>
</evidence>
<dbReference type="OrthoDB" id="9789030at2"/>
<evidence type="ECO:0000313" key="9">
    <source>
        <dbReference type="Proteomes" id="UP000002601"/>
    </source>
</evidence>
<evidence type="ECO:0000259" key="7">
    <source>
        <dbReference type="Pfam" id="PF13247"/>
    </source>
</evidence>
<keyword evidence="5" id="KW-0408">Iron</keyword>
<reference evidence="8 9" key="1">
    <citation type="submission" date="2009-06" db="EMBL/GenBank/DDBJ databases">
        <title>Complete sequence of Desulfovibrio salexigens DSM 2638.</title>
        <authorList>
            <consortium name="US DOE Joint Genome Institute"/>
            <person name="Lucas S."/>
            <person name="Copeland A."/>
            <person name="Lapidus A."/>
            <person name="Glavina del Rio T."/>
            <person name="Tice H."/>
            <person name="Bruce D."/>
            <person name="Goodwin L."/>
            <person name="Pitluck S."/>
            <person name="Munk A.C."/>
            <person name="Brettin T."/>
            <person name="Detter J.C."/>
            <person name="Han C."/>
            <person name="Tapia R."/>
            <person name="Larimer F."/>
            <person name="Land M."/>
            <person name="Hauser L."/>
            <person name="Kyrpides N."/>
            <person name="Anderson I."/>
            <person name="Wall J.D."/>
            <person name="Arkin A.P."/>
            <person name="Dehal P."/>
            <person name="Chivian D."/>
            <person name="Giles B."/>
            <person name="Hazen T.C."/>
        </authorList>
    </citation>
    <scope>NUCLEOTIDE SEQUENCE [LARGE SCALE GENOMIC DNA]</scope>
    <source>
        <strain evidence="9">ATCC 14822 / DSM 2638 / NCIMB 8403 / VKM B-1763</strain>
    </source>
</reference>
<keyword evidence="4" id="KW-0677">Repeat</keyword>
<dbReference type="CDD" id="cd10559">
    <property type="entry name" value="W-FDH"/>
    <property type="match status" value="1"/>
</dbReference>
<dbReference type="Pfam" id="PF13247">
    <property type="entry name" value="Fer4_11"/>
    <property type="match status" value="1"/>
</dbReference>
<organism evidence="8 9">
    <name type="scientific">Maridesulfovibrio salexigens (strain ATCC 14822 / DSM 2638 / NCIMB 8403 / VKM B-1763)</name>
    <name type="common">Desulfovibrio salexigens</name>
    <dbReference type="NCBI Taxonomy" id="526222"/>
    <lineage>
        <taxon>Bacteria</taxon>
        <taxon>Pseudomonadati</taxon>
        <taxon>Thermodesulfobacteriota</taxon>
        <taxon>Desulfovibrionia</taxon>
        <taxon>Desulfovibrionales</taxon>
        <taxon>Desulfovibrionaceae</taxon>
        <taxon>Maridesulfovibrio</taxon>
    </lineage>
</organism>
<comment type="subcellular location">
    <subcellularLocation>
        <location evidence="1">Cell envelope</location>
    </subcellularLocation>
</comment>
<dbReference type="RefSeq" id="WP_015851800.1">
    <property type="nucleotide sequence ID" value="NC_012881.1"/>
</dbReference>
<dbReference type="eggNOG" id="COG0437">
    <property type="taxonomic scope" value="Bacteria"/>
</dbReference>
<dbReference type="InterPro" id="IPR051555">
    <property type="entry name" value="FDH_Electron_Transfer_Unit"/>
</dbReference>
<evidence type="ECO:0000256" key="6">
    <source>
        <dbReference type="ARBA" id="ARBA00023014"/>
    </source>
</evidence>
<accession>C6BUH5</accession>
<dbReference type="Proteomes" id="UP000002601">
    <property type="component" value="Chromosome"/>
</dbReference>
<dbReference type="EMBL" id="CP001649">
    <property type="protein sequence ID" value="ACS79984.1"/>
    <property type="molecule type" value="Genomic_DNA"/>
</dbReference>
<sequence length="247" mass="27885">MSGKSFFVDLTLCTACRGCQVACKQWKDLPAEHTRNVGSHQNPQDLSSKTIRLVRFSEARDEDGKFRWLFFPEQCRHCIEPPCKYIANMYTPGSVVQDEKTGAVVMTDKAVIRKGKLESWELCPYNVPRQDKKTGLWSKCDMCLDRVEMGMLPACVQSCPTGTMNFGDRADMLKMAKERLAEVKKTNPNAYLADPDDVRVIYLCETKPESYYENVVASADQRKTLMAGVSPSKTSRRGFLTALKNKA</sequence>
<dbReference type="SUPFAM" id="SSF54862">
    <property type="entry name" value="4Fe-4S ferredoxins"/>
    <property type="match status" value="1"/>
</dbReference>
<keyword evidence="2" id="KW-0004">4Fe-4S</keyword>
<evidence type="ECO:0000256" key="3">
    <source>
        <dbReference type="ARBA" id="ARBA00022723"/>
    </source>
</evidence>
<dbReference type="InterPro" id="IPR017896">
    <property type="entry name" value="4Fe4S_Fe-S-bd"/>
</dbReference>
<dbReference type="AlphaFoldDB" id="C6BUH5"/>
<dbReference type="KEGG" id="dsa:Desal_1923"/>
<dbReference type="STRING" id="526222.Desal_1923"/>
<dbReference type="GO" id="GO:0046872">
    <property type="term" value="F:metal ion binding"/>
    <property type="evidence" value="ECO:0007669"/>
    <property type="project" value="UniProtKB-KW"/>
</dbReference>
<evidence type="ECO:0000256" key="2">
    <source>
        <dbReference type="ARBA" id="ARBA00022485"/>
    </source>
</evidence>
<evidence type="ECO:0000313" key="8">
    <source>
        <dbReference type="EMBL" id="ACS79984.1"/>
    </source>
</evidence>
<dbReference type="PANTHER" id="PTHR43545:SF6">
    <property type="entry name" value="FORMATE DEHYDROGENASE, NITRATE-INDUCIBLE, IRON-SULFUR SUBUNIT"/>
    <property type="match status" value="1"/>
</dbReference>
<proteinExistence type="predicted"/>
<protein>
    <submittedName>
        <fullName evidence="8">FdhB8</fullName>
    </submittedName>
</protein>
<name>C6BUH5_MARSD</name>
<feature type="domain" description="4Fe-4S ferredoxin-type" evidence="7">
    <location>
        <begin position="67"/>
        <end position="169"/>
    </location>
</feature>
<dbReference type="PANTHER" id="PTHR43545">
    <property type="entry name" value="FORMATE DEHYDROGENASE, NITRATE-INDUCIBLE, IRON-SULFUR SUBUNIT"/>
    <property type="match status" value="1"/>
</dbReference>
<keyword evidence="6" id="KW-0411">Iron-sulfur</keyword>
<gene>
    <name evidence="8" type="ordered locus">Desal_1923</name>
</gene>
<dbReference type="GO" id="GO:0051539">
    <property type="term" value="F:4 iron, 4 sulfur cluster binding"/>
    <property type="evidence" value="ECO:0007669"/>
    <property type="project" value="UniProtKB-KW"/>
</dbReference>
<evidence type="ECO:0000256" key="5">
    <source>
        <dbReference type="ARBA" id="ARBA00023004"/>
    </source>
</evidence>
<dbReference type="GO" id="GO:0030313">
    <property type="term" value="C:cell envelope"/>
    <property type="evidence" value="ECO:0007669"/>
    <property type="project" value="UniProtKB-SubCell"/>
</dbReference>